<comment type="catalytic activity">
    <reaction evidence="1 19">
        <text>(2R,3S)-3-isopropylmalate + NAD(+) = 4-methyl-2-oxopentanoate + CO2 + NADH</text>
        <dbReference type="Rhea" id="RHEA:32271"/>
        <dbReference type="ChEBI" id="CHEBI:16526"/>
        <dbReference type="ChEBI" id="CHEBI:17865"/>
        <dbReference type="ChEBI" id="CHEBI:35121"/>
        <dbReference type="ChEBI" id="CHEBI:57540"/>
        <dbReference type="ChEBI" id="CHEBI:57945"/>
        <dbReference type="EC" id="1.1.1.85"/>
    </reaction>
</comment>
<evidence type="ECO:0000256" key="4">
    <source>
        <dbReference type="ARBA" id="ARBA00004762"/>
    </source>
</evidence>
<evidence type="ECO:0000259" key="20">
    <source>
        <dbReference type="SMART" id="SM01329"/>
    </source>
</evidence>
<dbReference type="PANTHER" id="PTHR42979">
    <property type="entry name" value="3-ISOPROPYLMALATE DEHYDROGENASE"/>
    <property type="match status" value="1"/>
</dbReference>
<dbReference type="PANTHER" id="PTHR42979:SF4">
    <property type="entry name" value="3-ISOPROPYLMALATE DEHYDROGENASE"/>
    <property type="match status" value="1"/>
</dbReference>
<keyword evidence="14 19" id="KW-0520">NAD</keyword>
<dbReference type="KEGG" id="slb:AWJ20_1957"/>
<evidence type="ECO:0000256" key="19">
    <source>
        <dbReference type="RuleBase" id="RU004445"/>
    </source>
</evidence>
<dbReference type="SMART" id="SM01329">
    <property type="entry name" value="Iso_dh"/>
    <property type="match status" value="1"/>
</dbReference>
<organism evidence="21 22">
    <name type="scientific">Sugiyamaella lignohabitans</name>
    <dbReference type="NCBI Taxonomy" id="796027"/>
    <lineage>
        <taxon>Eukaryota</taxon>
        <taxon>Fungi</taxon>
        <taxon>Dikarya</taxon>
        <taxon>Ascomycota</taxon>
        <taxon>Saccharomycotina</taxon>
        <taxon>Dipodascomycetes</taxon>
        <taxon>Dipodascales</taxon>
        <taxon>Trichomonascaceae</taxon>
        <taxon>Sugiyamaella</taxon>
    </lineage>
</organism>
<name>A0A167E5C3_9ASCO</name>
<evidence type="ECO:0000313" key="22">
    <source>
        <dbReference type="Proteomes" id="UP000189580"/>
    </source>
</evidence>
<evidence type="ECO:0000256" key="14">
    <source>
        <dbReference type="ARBA" id="ARBA00023027"/>
    </source>
</evidence>
<dbReference type="GO" id="GO:0005829">
    <property type="term" value="C:cytosol"/>
    <property type="evidence" value="ECO:0007669"/>
    <property type="project" value="TreeGrafter"/>
</dbReference>
<comment type="function">
    <text evidence="17 19">Catalyzes the oxidation of 3-carboxy-2-hydroxy-4-methylpentanoate (3-isopropylmalate) to 3-carboxy-4-methyl-2-oxopentanoate. The product decarboxylates to 4-methyl-2 oxopentanoate.</text>
</comment>
<reference evidence="21 22" key="1">
    <citation type="submission" date="2016-02" db="EMBL/GenBank/DDBJ databases">
        <title>Complete genome sequence and transcriptome regulation of the pentose utilising yeast Sugiyamaella lignohabitans.</title>
        <authorList>
            <person name="Bellasio M."/>
            <person name="Peymann A."/>
            <person name="Valli M."/>
            <person name="Sipitzky M."/>
            <person name="Graf A."/>
            <person name="Sauer M."/>
            <person name="Marx H."/>
            <person name="Mattanovich D."/>
        </authorList>
    </citation>
    <scope>NUCLEOTIDE SEQUENCE [LARGE SCALE GENOMIC DNA]</scope>
    <source>
        <strain evidence="21 22">CBS 10342</strain>
    </source>
</reference>
<comment type="cofactor">
    <cofactor evidence="19">
        <name>Mg(2+)</name>
        <dbReference type="ChEBI" id="CHEBI:18420"/>
    </cofactor>
    <cofactor evidence="19">
        <name>Mn(2+)</name>
        <dbReference type="ChEBI" id="CHEBI:29035"/>
    </cofactor>
    <text evidence="19">Binds 1 Mg(2+) or Mn(2+) ion per subunit.</text>
</comment>
<keyword evidence="16 19" id="KW-0100">Branched-chain amino acid biosynthesis</keyword>
<dbReference type="AlphaFoldDB" id="A0A167E5C3"/>
<dbReference type="EMBL" id="CP014501">
    <property type="protein sequence ID" value="ANB13658.1"/>
    <property type="molecule type" value="Genomic_DNA"/>
</dbReference>
<comment type="subunit">
    <text evidence="6 19">Homodimer.</text>
</comment>
<evidence type="ECO:0000256" key="13">
    <source>
        <dbReference type="ARBA" id="ARBA00023002"/>
    </source>
</evidence>
<dbReference type="Pfam" id="PF00180">
    <property type="entry name" value="Iso_dh"/>
    <property type="match status" value="1"/>
</dbReference>
<evidence type="ECO:0000256" key="8">
    <source>
        <dbReference type="ARBA" id="ARBA00019276"/>
    </source>
</evidence>
<feature type="domain" description="Isopropylmalate dehydrogenase-like" evidence="20">
    <location>
        <begin position="42"/>
        <end position="404"/>
    </location>
</feature>
<dbReference type="GeneID" id="30033815"/>
<dbReference type="OrthoDB" id="419183at2759"/>
<evidence type="ECO:0000256" key="1">
    <source>
        <dbReference type="ARBA" id="ARBA00000624"/>
    </source>
</evidence>
<evidence type="ECO:0000313" key="21">
    <source>
        <dbReference type="EMBL" id="ANB13658.1"/>
    </source>
</evidence>
<keyword evidence="15" id="KW-0464">Manganese</keyword>
<keyword evidence="9 19" id="KW-0432">Leucine biosynthesis</keyword>
<dbReference type="EC" id="1.1.1.85" evidence="7 19"/>
<dbReference type="PROSITE" id="PS00470">
    <property type="entry name" value="IDH_IMDH"/>
    <property type="match status" value="1"/>
</dbReference>
<dbReference type="GO" id="GO:0000287">
    <property type="term" value="F:magnesium ion binding"/>
    <property type="evidence" value="ECO:0007669"/>
    <property type="project" value="InterPro"/>
</dbReference>
<dbReference type="UniPathway" id="UPA00048">
    <property type="reaction ID" value="UER00072"/>
</dbReference>
<evidence type="ECO:0000256" key="9">
    <source>
        <dbReference type="ARBA" id="ARBA00022430"/>
    </source>
</evidence>
<dbReference type="GO" id="GO:0051287">
    <property type="term" value="F:NAD binding"/>
    <property type="evidence" value="ECO:0007669"/>
    <property type="project" value="InterPro"/>
</dbReference>
<accession>A0A167E5C3</accession>
<dbReference type="GO" id="GO:0003862">
    <property type="term" value="F:3-isopropylmalate dehydrogenase activity"/>
    <property type="evidence" value="ECO:0007669"/>
    <property type="project" value="UniProtKB-EC"/>
</dbReference>
<dbReference type="Proteomes" id="UP000189580">
    <property type="component" value="Chromosome a"/>
</dbReference>
<dbReference type="InterPro" id="IPR024084">
    <property type="entry name" value="IsoPropMal-DH-like_dom"/>
</dbReference>
<dbReference type="InterPro" id="IPR019818">
    <property type="entry name" value="IsoCit/isopropylmalate_DH_CS"/>
</dbReference>
<comment type="similarity">
    <text evidence="5 18">Belongs to the isocitrate and isopropylmalate dehydrogenases family.</text>
</comment>
<evidence type="ECO:0000256" key="16">
    <source>
        <dbReference type="ARBA" id="ARBA00023304"/>
    </source>
</evidence>
<dbReference type="FunFam" id="3.40.718.10:FF:000006">
    <property type="entry name" value="3-isopropylmalate dehydrogenase"/>
    <property type="match status" value="1"/>
</dbReference>
<dbReference type="SUPFAM" id="SSF53659">
    <property type="entry name" value="Isocitrate/Isopropylmalate dehydrogenase-like"/>
    <property type="match status" value="1"/>
</dbReference>
<comment type="pathway">
    <text evidence="4 19">Amino-acid biosynthesis; L-leucine biosynthesis; L-leucine from 3-methyl-2-oxobutanoate: step 3/4.</text>
</comment>
<keyword evidence="12" id="KW-0460">Magnesium</keyword>
<evidence type="ECO:0000256" key="5">
    <source>
        <dbReference type="ARBA" id="ARBA00007769"/>
    </source>
</evidence>
<comment type="cofactor">
    <cofactor evidence="2">
        <name>Mn(2+)</name>
        <dbReference type="ChEBI" id="CHEBI:29035"/>
    </cofactor>
</comment>
<gene>
    <name evidence="21" type="primary">LEU2</name>
    <name evidence="21" type="ORF">AWJ20_1957</name>
</gene>
<keyword evidence="22" id="KW-1185">Reference proteome</keyword>
<dbReference type="GO" id="GO:0009098">
    <property type="term" value="P:L-leucine biosynthetic process"/>
    <property type="evidence" value="ECO:0007669"/>
    <property type="project" value="UniProtKB-UniPathway"/>
</dbReference>
<evidence type="ECO:0000256" key="3">
    <source>
        <dbReference type="ARBA" id="ARBA00004496"/>
    </source>
</evidence>
<dbReference type="InterPro" id="IPR004429">
    <property type="entry name" value="Isopropylmalate_DH"/>
</dbReference>
<keyword evidence="13 18" id="KW-0560">Oxidoreductase</keyword>
<dbReference type="RefSeq" id="XP_018736135.1">
    <property type="nucleotide sequence ID" value="XM_018878875.1"/>
</dbReference>
<dbReference type="Gene3D" id="3.40.718.10">
    <property type="entry name" value="Isopropylmalate Dehydrogenase"/>
    <property type="match status" value="1"/>
</dbReference>
<proteinExistence type="inferred from homology"/>
<sequence length="415" mass="45193">MQYDLYKVTWLSILQKGVVKANTSPEISWSSSGIRMALKSYKVLVLPGDHVGPEIIDEAVKLIKIITEHEKVKNSLALQLDFDLFGGASIDKHNTPITKEVLAKARESDAVLFGAVGGPEWENHPSGVRAESAVLALRKELNCWANIRPCKIPSESLINLSALKPDLIRGTDFVVLRENCGGAYFGEKIETDDYAADTWGYKKSEVERITEMAVYLASKHNNRIISCDKANVLAVSRLWRRVVESVVAKYPHIQLSHQLADSATVIMMQKPTSLNGVLLCDNTFGDILSDQSAVIVGSLGLLPSASLSQVPGKVNHGDTTKPAHALYEPSHGSAPDLPKGAVNPVATILSGALMFRYSFDREDIAVIIEHAVKKVLDSKDQGGLEVRTRDLGGRASTSEVSDAICAQVKESLDRL</sequence>
<evidence type="ECO:0000256" key="11">
    <source>
        <dbReference type="ARBA" id="ARBA00022723"/>
    </source>
</evidence>
<keyword evidence="11 19" id="KW-0479">Metal-binding</keyword>
<comment type="subcellular location">
    <subcellularLocation>
        <location evidence="3">Cytoplasm</location>
    </subcellularLocation>
</comment>
<evidence type="ECO:0000256" key="7">
    <source>
        <dbReference type="ARBA" id="ARBA00013101"/>
    </source>
</evidence>
<protein>
    <recommendedName>
        <fullName evidence="8 19">3-isopropylmalate dehydrogenase</fullName>
        <ecNumber evidence="7 19">1.1.1.85</ecNumber>
    </recommendedName>
</protein>
<evidence type="ECO:0000256" key="6">
    <source>
        <dbReference type="ARBA" id="ARBA00011738"/>
    </source>
</evidence>
<evidence type="ECO:0000256" key="10">
    <source>
        <dbReference type="ARBA" id="ARBA00022605"/>
    </source>
</evidence>
<evidence type="ECO:0000256" key="17">
    <source>
        <dbReference type="ARBA" id="ARBA00023577"/>
    </source>
</evidence>
<keyword evidence="10" id="KW-0028">Amino-acid biosynthesis</keyword>
<evidence type="ECO:0000256" key="2">
    <source>
        <dbReference type="ARBA" id="ARBA00001936"/>
    </source>
</evidence>
<evidence type="ECO:0000256" key="12">
    <source>
        <dbReference type="ARBA" id="ARBA00022842"/>
    </source>
</evidence>
<dbReference type="NCBIfam" id="TIGR00169">
    <property type="entry name" value="leuB"/>
    <property type="match status" value="1"/>
</dbReference>
<evidence type="ECO:0000256" key="18">
    <source>
        <dbReference type="RuleBase" id="RU004443"/>
    </source>
</evidence>
<evidence type="ECO:0000256" key="15">
    <source>
        <dbReference type="ARBA" id="ARBA00023211"/>
    </source>
</evidence>